<keyword evidence="2" id="KW-0479">Metal-binding</keyword>
<feature type="compositionally biased region" description="Polar residues" evidence="9">
    <location>
        <begin position="236"/>
        <end position="249"/>
    </location>
</feature>
<keyword evidence="4 8" id="KW-0863">Zinc-finger</keyword>
<accession>A0A834XVY1</accession>
<keyword evidence="3" id="KW-0677">Repeat</keyword>
<dbReference type="EMBL" id="JACMRX010000003">
    <property type="protein sequence ID" value="KAF7992557.1"/>
    <property type="molecule type" value="Genomic_DNA"/>
</dbReference>
<keyword evidence="5" id="KW-0862">Zinc</keyword>
<feature type="region of interest" description="Disordered" evidence="9">
    <location>
        <begin position="398"/>
        <end position="439"/>
    </location>
</feature>
<evidence type="ECO:0000256" key="8">
    <source>
        <dbReference type="PROSITE-ProRule" id="PRU00042"/>
    </source>
</evidence>
<dbReference type="SUPFAM" id="SSF57667">
    <property type="entry name" value="beta-beta-alpha zinc fingers"/>
    <property type="match status" value="3"/>
</dbReference>
<feature type="domain" description="C2H2-type" evidence="10">
    <location>
        <begin position="174"/>
        <end position="202"/>
    </location>
</feature>
<feature type="domain" description="C2H2-type" evidence="10">
    <location>
        <begin position="118"/>
        <end position="145"/>
    </location>
</feature>
<dbReference type="PROSITE" id="PS00028">
    <property type="entry name" value="ZINC_FINGER_C2H2_1"/>
    <property type="match status" value="5"/>
</dbReference>
<feature type="region of interest" description="Disordered" evidence="9">
    <location>
        <begin position="231"/>
        <end position="278"/>
    </location>
</feature>
<evidence type="ECO:0000256" key="6">
    <source>
        <dbReference type="ARBA" id="ARBA00023125"/>
    </source>
</evidence>
<organism evidence="12 13">
    <name type="scientific">Aphidius gifuensis</name>
    <name type="common">Parasitoid wasp</name>
    <dbReference type="NCBI Taxonomy" id="684658"/>
    <lineage>
        <taxon>Eukaryota</taxon>
        <taxon>Metazoa</taxon>
        <taxon>Ecdysozoa</taxon>
        <taxon>Arthropoda</taxon>
        <taxon>Hexapoda</taxon>
        <taxon>Insecta</taxon>
        <taxon>Pterygota</taxon>
        <taxon>Neoptera</taxon>
        <taxon>Endopterygota</taxon>
        <taxon>Hymenoptera</taxon>
        <taxon>Apocrita</taxon>
        <taxon>Ichneumonoidea</taxon>
        <taxon>Braconidae</taxon>
        <taxon>Aphidiinae</taxon>
        <taxon>Aphidius</taxon>
    </lineage>
</organism>
<dbReference type="GO" id="GO:0003700">
    <property type="term" value="F:DNA-binding transcription factor activity"/>
    <property type="evidence" value="ECO:0007669"/>
    <property type="project" value="TreeGrafter"/>
</dbReference>
<dbReference type="PANTHER" id="PTHR24404">
    <property type="entry name" value="ZINC FINGER PROTEIN"/>
    <property type="match status" value="1"/>
</dbReference>
<evidence type="ECO:0000256" key="4">
    <source>
        <dbReference type="ARBA" id="ARBA00022771"/>
    </source>
</evidence>
<dbReference type="AlphaFoldDB" id="A0A834XVY1"/>
<dbReference type="GO" id="GO:0005634">
    <property type="term" value="C:nucleus"/>
    <property type="evidence" value="ECO:0007669"/>
    <property type="project" value="UniProtKB-SubCell"/>
</dbReference>
<gene>
    <name evidence="12" type="ORF">HCN44_004901</name>
    <name evidence="11" type="ORF">HCN44_008751</name>
</gene>
<feature type="compositionally biased region" description="Basic and acidic residues" evidence="9">
    <location>
        <begin position="30"/>
        <end position="40"/>
    </location>
</feature>
<evidence type="ECO:0000256" key="9">
    <source>
        <dbReference type="SAM" id="MobiDB-lite"/>
    </source>
</evidence>
<feature type="region of interest" description="Disordered" evidence="9">
    <location>
        <begin position="355"/>
        <end position="376"/>
    </location>
</feature>
<feature type="compositionally biased region" description="Low complexity" evidence="9">
    <location>
        <begin position="399"/>
        <end position="418"/>
    </location>
</feature>
<evidence type="ECO:0000256" key="1">
    <source>
        <dbReference type="ARBA" id="ARBA00004123"/>
    </source>
</evidence>
<feature type="compositionally biased region" description="Polar residues" evidence="9">
    <location>
        <begin position="256"/>
        <end position="272"/>
    </location>
</feature>
<feature type="region of interest" description="Disordered" evidence="9">
    <location>
        <begin position="1"/>
        <end position="51"/>
    </location>
</feature>
<dbReference type="EMBL" id="JACMRX010000004">
    <property type="protein sequence ID" value="KAF7991439.1"/>
    <property type="molecule type" value="Genomic_DNA"/>
</dbReference>
<evidence type="ECO:0000313" key="11">
    <source>
        <dbReference type="EMBL" id="KAF7991439.1"/>
    </source>
</evidence>
<comment type="subcellular location">
    <subcellularLocation>
        <location evidence="1">Nucleus</location>
    </subcellularLocation>
</comment>
<evidence type="ECO:0000256" key="2">
    <source>
        <dbReference type="ARBA" id="ARBA00022723"/>
    </source>
</evidence>
<dbReference type="FunFam" id="3.30.160.60:FF:000821">
    <property type="entry name" value="Zinc finger protein 524"/>
    <property type="match status" value="1"/>
</dbReference>
<dbReference type="Pfam" id="PF12874">
    <property type="entry name" value="zf-met"/>
    <property type="match status" value="1"/>
</dbReference>
<dbReference type="PANTHER" id="PTHR24404:SF78">
    <property type="entry name" value="ZINC FINGER PROTEIN ZTF-16"/>
    <property type="match status" value="1"/>
</dbReference>
<dbReference type="OrthoDB" id="5576026at2759"/>
<dbReference type="InterPro" id="IPR050589">
    <property type="entry name" value="Ikaros_C2H2-ZF"/>
</dbReference>
<feature type="compositionally biased region" description="Low complexity" evidence="9">
    <location>
        <begin position="315"/>
        <end position="326"/>
    </location>
</feature>
<feature type="compositionally biased region" description="Polar residues" evidence="9">
    <location>
        <begin position="297"/>
        <end position="314"/>
    </location>
</feature>
<keyword evidence="13" id="KW-1185">Reference proteome</keyword>
<keyword evidence="7" id="KW-0539">Nucleus</keyword>
<dbReference type="GO" id="GO:0006357">
    <property type="term" value="P:regulation of transcription by RNA polymerase II"/>
    <property type="evidence" value="ECO:0007669"/>
    <property type="project" value="TreeGrafter"/>
</dbReference>
<evidence type="ECO:0000256" key="5">
    <source>
        <dbReference type="ARBA" id="ARBA00022833"/>
    </source>
</evidence>
<dbReference type="Proteomes" id="UP000639338">
    <property type="component" value="Unassembled WGS sequence"/>
</dbReference>
<feature type="compositionally biased region" description="Polar residues" evidence="9">
    <location>
        <begin position="359"/>
        <end position="376"/>
    </location>
</feature>
<dbReference type="PROSITE" id="PS50157">
    <property type="entry name" value="ZINC_FINGER_C2H2_2"/>
    <property type="match status" value="4"/>
</dbReference>
<dbReference type="InterPro" id="IPR013087">
    <property type="entry name" value="Znf_C2H2_type"/>
</dbReference>
<evidence type="ECO:0000313" key="13">
    <source>
        <dbReference type="Proteomes" id="UP000639338"/>
    </source>
</evidence>
<dbReference type="GO" id="GO:0000978">
    <property type="term" value="F:RNA polymerase II cis-regulatory region sequence-specific DNA binding"/>
    <property type="evidence" value="ECO:0007669"/>
    <property type="project" value="TreeGrafter"/>
</dbReference>
<evidence type="ECO:0000313" key="12">
    <source>
        <dbReference type="EMBL" id="KAF7992557.1"/>
    </source>
</evidence>
<feature type="region of interest" description="Disordered" evidence="9">
    <location>
        <begin position="291"/>
        <end position="331"/>
    </location>
</feature>
<dbReference type="SMART" id="SM00355">
    <property type="entry name" value="ZnF_C2H2"/>
    <property type="match status" value="7"/>
</dbReference>
<protein>
    <recommendedName>
        <fullName evidence="10">C2H2-type domain-containing protein</fullName>
    </recommendedName>
</protein>
<evidence type="ECO:0000256" key="3">
    <source>
        <dbReference type="ARBA" id="ARBA00022737"/>
    </source>
</evidence>
<evidence type="ECO:0000259" key="10">
    <source>
        <dbReference type="PROSITE" id="PS50157"/>
    </source>
</evidence>
<dbReference type="InterPro" id="IPR036236">
    <property type="entry name" value="Znf_C2H2_sf"/>
</dbReference>
<dbReference type="Gene3D" id="3.30.160.60">
    <property type="entry name" value="Classic Zinc Finger"/>
    <property type="match status" value="4"/>
</dbReference>
<sequence>MPDVEVDGGSGDNEVDSNSSAKIEPGESSNNKEDETHDPDNDTGLNTNYDSGDGASSVFRCDKCDNYETMNKTAFCTHQEKCTSNIEGRESTEGMENNDNYNDADDSQSGHRSHRKMFECDVCNMKFSNGANMRRHKMRHTGVKPYECRVCQKRFFRKDHLAEHFTTHSKTLPYHCPICNRGFQRQIAMRAHFQNEHVGQHDMVKSCPLCNYRAATMKCLRLHFFNRHGIDLDNPGPNSSTSLINSCTSGEAMPSATLSDSGDSTGNRSADNATPPMHFLTPHVEISIPYTEHNDGQRNSSPVQLNGDDPNSPQSTDSNSNAPSSSHHQLPINSTTIHRIGGNEDSITPSISLIPIKQEPNSNGHEDNSATSSNHLLPSLIKVSPLKSLLRDDLRRKLTNTSNNNNNSNSNNCNNNTNGIVTGNLRGEPATSTRPDPRTSGLQCTYCRITFPDQTLYFLHKGCHSDSNPWKCNICGEQCCNLYQFNSHLLSKSHQ</sequence>
<dbReference type="FunFam" id="3.30.160.60:FF:001669">
    <property type="entry name" value="Uncharacterized protein, isoform B"/>
    <property type="match status" value="1"/>
</dbReference>
<evidence type="ECO:0000256" key="7">
    <source>
        <dbReference type="ARBA" id="ARBA00023242"/>
    </source>
</evidence>
<feature type="domain" description="C2H2-type" evidence="10">
    <location>
        <begin position="146"/>
        <end position="173"/>
    </location>
</feature>
<dbReference type="Pfam" id="PF00096">
    <property type="entry name" value="zf-C2H2"/>
    <property type="match status" value="2"/>
</dbReference>
<comment type="caution">
    <text evidence="12">The sequence shown here is derived from an EMBL/GenBank/DDBJ whole genome shotgun (WGS) entry which is preliminary data.</text>
</comment>
<proteinExistence type="predicted"/>
<reference evidence="12 13" key="1">
    <citation type="submission" date="2020-08" db="EMBL/GenBank/DDBJ databases">
        <title>Aphidius gifuensis genome sequencing and assembly.</title>
        <authorList>
            <person name="Du Z."/>
        </authorList>
    </citation>
    <scope>NUCLEOTIDE SEQUENCE [LARGE SCALE GENOMIC DNA]</scope>
    <source>
        <strain evidence="12">YNYX2018</strain>
        <tissue evidence="12">Adults</tissue>
    </source>
</reference>
<feature type="region of interest" description="Disordered" evidence="9">
    <location>
        <begin position="90"/>
        <end position="110"/>
    </location>
</feature>
<keyword evidence="6" id="KW-0238">DNA-binding</keyword>
<feature type="domain" description="C2H2-type" evidence="10">
    <location>
        <begin position="442"/>
        <end position="469"/>
    </location>
</feature>
<dbReference type="GO" id="GO:0008270">
    <property type="term" value="F:zinc ion binding"/>
    <property type="evidence" value="ECO:0007669"/>
    <property type="project" value="UniProtKB-KW"/>
</dbReference>
<name>A0A834XVY1_APHGI</name>